<accession>A0ABU9K7M0</accession>
<gene>
    <name evidence="1" type="ORF">AAEO50_07330</name>
</gene>
<protein>
    <submittedName>
        <fullName evidence="1">Uncharacterized protein</fullName>
    </submittedName>
</protein>
<proteinExistence type="predicted"/>
<dbReference type="EMBL" id="JBBYAF010000011">
    <property type="protein sequence ID" value="MEL3972086.1"/>
    <property type="molecule type" value="Genomic_DNA"/>
</dbReference>
<evidence type="ECO:0000313" key="1">
    <source>
        <dbReference type="EMBL" id="MEL3972086.1"/>
    </source>
</evidence>
<evidence type="ECO:0000313" key="2">
    <source>
        <dbReference type="Proteomes" id="UP001389717"/>
    </source>
</evidence>
<dbReference type="Proteomes" id="UP001389717">
    <property type="component" value="Unassembled WGS sequence"/>
</dbReference>
<reference evidence="1 2" key="1">
    <citation type="submission" date="2024-04" db="EMBL/GenBank/DDBJ databases">
        <title>Bacillus oryzaecorticis sp. nov., a moderately halophilic bacterium isolated from rice husks.</title>
        <authorList>
            <person name="Zhu H.-S."/>
        </authorList>
    </citation>
    <scope>NUCLEOTIDE SEQUENCE [LARGE SCALE GENOMIC DNA]</scope>
    <source>
        <strain evidence="1 2">ZC255</strain>
    </source>
</reference>
<name>A0ABU9K7M0_9BACI</name>
<comment type="caution">
    <text evidence="1">The sequence shown here is derived from an EMBL/GenBank/DDBJ whole genome shotgun (WGS) entry which is preliminary data.</text>
</comment>
<dbReference type="RefSeq" id="WP_341982022.1">
    <property type="nucleotide sequence ID" value="NZ_JBBYAF010000011.1"/>
</dbReference>
<keyword evidence="2" id="KW-1185">Reference proteome</keyword>
<sequence length="81" mass="9391">MKKLITVIINAEPKQVEKRDFSFQDVVILAYGNFDDSQKSYTMVSTLKNDKGEKHIHEYSFGDMIKMKEGMRINVDSTNRS</sequence>
<organism evidence="1 2">
    <name type="scientific">Rossellomorea oryzaecorticis</name>
    <dbReference type="NCBI Taxonomy" id="1396505"/>
    <lineage>
        <taxon>Bacteria</taxon>
        <taxon>Bacillati</taxon>
        <taxon>Bacillota</taxon>
        <taxon>Bacilli</taxon>
        <taxon>Bacillales</taxon>
        <taxon>Bacillaceae</taxon>
        <taxon>Rossellomorea</taxon>
    </lineage>
</organism>